<dbReference type="InterPro" id="IPR036188">
    <property type="entry name" value="FAD/NAD-bd_sf"/>
</dbReference>
<dbReference type="Gene3D" id="3.50.50.60">
    <property type="entry name" value="FAD/NAD(P)-binding domain"/>
    <property type="match status" value="1"/>
</dbReference>
<name>A0A2T2WFX3_9FIRM</name>
<evidence type="ECO:0000259" key="5">
    <source>
        <dbReference type="Pfam" id="PF01266"/>
    </source>
</evidence>
<dbReference type="InterPro" id="IPR045170">
    <property type="entry name" value="MTOX"/>
</dbReference>
<dbReference type="InterPro" id="IPR006076">
    <property type="entry name" value="FAD-dep_OxRdtase"/>
</dbReference>
<dbReference type="NCBIfam" id="NF008425">
    <property type="entry name" value="PRK11259.1"/>
    <property type="match status" value="1"/>
</dbReference>
<evidence type="ECO:0000256" key="3">
    <source>
        <dbReference type="ARBA" id="ARBA00022827"/>
    </source>
</evidence>
<evidence type="ECO:0000313" key="7">
    <source>
        <dbReference type="Proteomes" id="UP000241848"/>
    </source>
</evidence>
<sequence>MPYYDVAVIGLGIMGSSALYAAAHMGLTAIGFDQSPTLPHTQGSSHGQTRIIRQAYFEHPDYVPLVHRAYDAWHQLEQKAQSPIFIKTGGLMMGLPQSSVVSGSIAAAQKHHLPYEVWTAKALRARYPAFTLGADEVAVYEEAAGYLLAERAWTLFFSLAKKYGACIRHGVKVRGWHLAPNRIQLAVDDEIVEVNRLIVTVGPWIQQIWPKVPVRVERQVPFWLDSPELARLANHPIFIRETPHSAAQIYGFPYLPGEGFKIARHHGGVEGSIDTLSRTVTDADEQSLRHHLHFLPAALRAPVKSCTVCVYTNTADMHFIVGRLPQSNGRIVVGAGFSGHGFKFASVLGPLLVEQAYHSQLLPELQLFAPQRFA</sequence>
<keyword evidence="4" id="KW-0560">Oxidoreductase</keyword>
<keyword evidence="2" id="KW-0285">Flavoprotein</keyword>
<organism evidence="6 7">
    <name type="scientific">Sulfobacillus acidophilus</name>
    <dbReference type="NCBI Taxonomy" id="53633"/>
    <lineage>
        <taxon>Bacteria</taxon>
        <taxon>Bacillati</taxon>
        <taxon>Bacillota</taxon>
        <taxon>Clostridia</taxon>
        <taxon>Eubacteriales</taxon>
        <taxon>Clostridiales Family XVII. Incertae Sedis</taxon>
        <taxon>Sulfobacillus</taxon>
    </lineage>
</organism>
<dbReference type="Gene3D" id="3.30.9.10">
    <property type="entry name" value="D-Amino Acid Oxidase, subunit A, domain 2"/>
    <property type="match status" value="1"/>
</dbReference>
<dbReference type="Pfam" id="PF01266">
    <property type="entry name" value="DAO"/>
    <property type="match status" value="1"/>
</dbReference>
<protein>
    <submittedName>
        <fullName evidence="6">N-methyl-L-tryptophan oxidase</fullName>
    </submittedName>
</protein>
<keyword evidence="3" id="KW-0274">FAD</keyword>
<dbReference type="PANTHER" id="PTHR10961:SF7">
    <property type="entry name" value="FAD DEPENDENT OXIDOREDUCTASE DOMAIN-CONTAINING PROTEIN"/>
    <property type="match status" value="1"/>
</dbReference>
<comment type="cofactor">
    <cofactor evidence="1">
        <name>FAD</name>
        <dbReference type="ChEBI" id="CHEBI:57692"/>
    </cofactor>
</comment>
<dbReference type="Proteomes" id="UP000241848">
    <property type="component" value="Unassembled WGS sequence"/>
</dbReference>
<dbReference type="GO" id="GO:0050660">
    <property type="term" value="F:flavin adenine dinucleotide binding"/>
    <property type="evidence" value="ECO:0007669"/>
    <property type="project" value="InterPro"/>
</dbReference>
<dbReference type="AlphaFoldDB" id="A0A2T2WFX3"/>
<accession>A0A2T2WFX3</accession>
<dbReference type="SUPFAM" id="SSF54373">
    <property type="entry name" value="FAD-linked reductases, C-terminal domain"/>
    <property type="match status" value="1"/>
</dbReference>
<comment type="caution">
    <text evidence="6">The sequence shown here is derived from an EMBL/GenBank/DDBJ whole genome shotgun (WGS) entry which is preliminary data.</text>
</comment>
<gene>
    <name evidence="6" type="ORF">C7B45_12140</name>
</gene>
<dbReference type="SUPFAM" id="SSF51905">
    <property type="entry name" value="FAD/NAD(P)-binding domain"/>
    <property type="match status" value="1"/>
</dbReference>
<dbReference type="EMBL" id="PXYV01000042">
    <property type="protein sequence ID" value="PSR21108.1"/>
    <property type="molecule type" value="Genomic_DNA"/>
</dbReference>
<reference evidence="6 7" key="1">
    <citation type="journal article" date="2014" name="BMC Genomics">
        <title>Comparison of environmental and isolate Sulfobacillus genomes reveals diverse carbon, sulfur, nitrogen, and hydrogen metabolisms.</title>
        <authorList>
            <person name="Justice N.B."/>
            <person name="Norman A."/>
            <person name="Brown C.T."/>
            <person name="Singh A."/>
            <person name="Thomas B.C."/>
            <person name="Banfield J.F."/>
        </authorList>
    </citation>
    <scope>NUCLEOTIDE SEQUENCE [LARGE SCALE GENOMIC DNA]</scope>
    <source>
        <strain evidence="6">AMDSBA3</strain>
    </source>
</reference>
<evidence type="ECO:0000256" key="2">
    <source>
        <dbReference type="ARBA" id="ARBA00022630"/>
    </source>
</evidence>
<dbReference type="PANTHER" id="PTHR10961">
    <property type="entry name" value="PEROXISOMAL SARCOSINE OXIDASE"/>
    <property type="match status" value="1"/>
</dbReference>
<proteinExistence type="predicted"/>
<feature type="domain" description="FAD dependent oxidoreductase" evidence="5">
    <location>
        <begin position="5"/>
        <end position="354"/>
    </location>
</feature>
<dbReference type="GO" id="GO:0008115">
    <property type="term" value="F:sarcosine oxidase activity"/>
    <property type="evidence" value="ECO:0007669"/>
    <property type="project" value="TreeGrafter"/>
</dbReference>
<evidence type="ECO:0000256" key="4">
    <source>
        <dbReference type="ARBA" id="ARBA00023002"/>
    </source>
</evidence>
<evidence type="ECO:0000256" key="1">
    <source>
        <dbReference type="ARBA" id="ARBA00001974"/>
    </source>
</evidence>
<evidence type="ECO:0000313" key="6">
    <source>
        <dbReference type="EMBL" id="PSR21108.1"/>
    </source>
</evidence>